<feature type="transmembrane region" description="Helical" evidence="5">
    <location>
        <begin position="447"/>
        <end position="466"/>
    </location>
</feature>
<evidence type="ECO:0000256" key="2">
    <source>
        <dbReference type="ARBA" id="ARBA00022692"/>
    </source>
</evidence>
<dbReference type="PANTHER" id="PTHR37422">
    <property type="entry name" value="TEICHURONIC ACID BIOSYNTHESIS PROTEIN TUAE"/>
    <property type="match status" value="1"/>
</dbReference>
<dbReference type="RefSeq" id="WP_097653865.1">
    <property type="nucleotide sequence ID" value="NZ_LYXE01000110.1"/>
</dbReference>
<feature type="transmembrane region" description="Helical" evidence="5">
    <location>
        <begin position="129"/>
        <end position="146"/>
    </location>
</feature>
<keyword evidence="4 5" id="KW-0472">Membrane</keyword>
<dbReference type="GO" id="GO:0016020">
    <property type="term" value="C:membrane"/>
    <property type="evidence" value="ECO:0007669"/>
    <property type="project" value="UniProtKB-SubCell"/>
</dbReference>
<dbReference type="InterPro" id="IPR051533">
    <property type="entry name" value="WaaL-like"/>
</dbReference>
<feature type="transmembrane region" description="Helical" evidence="5">
    <location>
        <begin position="271"/>
        <end position="290"/>
    </location>
</feature>
<dbReference type="OrthoDB" id="9806320at2"/>
<comment type="caution">
    <text evidence="7">The sequence shown here is derived from an EMBL/GenBank/DDBJ whole genome shotgun (WGS) entry which is preliminary data.</text>
</comment>
<protein>
    <recommendedName>
        <fullName evidence="6">O-antigen ligase-related domain-containing protein</fullName>
    </recommendedName>
</protein>
<dbReference type="Pfam" id="PF04932">
    <property type="entry name" value="Wzy_C"/>
    <property type="match status" value="1"/>
</dbReference>
<feature type="transmembrane region" description="Helical" evidence="5">
    <location>
        <begin position="410"/>
        <end position="435"/>
    </location>
</feature>
<reference evidence="7 8" key="1">
    <citation type="submission" date="2016-05" db="EMBL/GenBank/DDBJ databases">
        <authorList>
            <person name="Lavstsen T."/>
            <person name="Jespersen J.S."/>
        </authorList>
    </citation>
    <scope>NUCLEOTIDE SEQUENCE [LARGE SCALE GENOMIC DNA]</scope>
    <source>
        <strain evidence="7 8">B7-9</strain>
    </source>
</reference>
<name>A0A2H3KW49_9CHLR</name>
<comment type="subcellular location">
    <subcellularLocation>
        <location evidence="1">Membrane</location>
        <topology evidence="1">Multi-pass membrane protein</topology>
    </subcellularLocation>
</comment>
<feature type="transmembrane region" description="Helical" evidence="5">
    <location>
        <begin position="246"/>
        <end position="265"/>
    </location>
</feature>
<evidence type="ECO:0000256" key="1">
    <source>
        <dbReference type="ARBA" id="ARBA00004141"/>
    </source>
</evidence>
<feature type="transmembrane region" description="Helical" evidence="5">
    <location>
        <begin position="63"/>
        <end position="85"/>
    </location>
</feature>
<dbReference type="EMBL" id="LYXE01000110">
    <property type="protein sequence ID" value="PDV98141.1"/>
    <property type="molecule type" value="Genomic_DNA"/>
</dbReference>
<accession>A0A2H3KW49</accession>
<evidence type="ECO:0000259" key="6">
    <source>
        <dbReference type="Pfam" id="PF04932"/>
    </source>
</evidence>
<gene>
    <name evidence="7" type="ORF">A9Q02_03405</name>
</gene>
<dbReference type="Proteomes" id="UP000220922">
    <property type="component" value="Unassembled WGS sequence"/>
</dbReference>
<evidence type="ECO:0000256" key="4">
    <source>
        <dbReference type="ARBA" id="ARBA00023136"/>
    </source>
</evidence>
<keyword evidence="8" id="KW-1185">Reference proteome</keyword>
<feature type="transmembrane region" description="Helical" evidence="5">
    <location>
        <begin position="167"/>
        <end position="188"/>
    </location>
</feature>
<feature type="transmembrane region" description="Helical" evidence="5">
    <location>
        <begin position="302"/>
        <end position="321"/>
    </location>
</feature>
<evidence type="ECO:0000256" key="5">
    <source>
        <dbReference type="SAM" id="Phobius"/>
    </source>
</evidence>
<feature type="transmembrane region" description="Helical" evidence="5">
    <location>
        <begin position="31"/>
        <end position="57"/>
    </location>
</feature>
<sequence length="516" mass="54773">MTHPWFKVVVWSVVGSSALALALLPLATAALLLFTLVAVTLAVVNPVWIIYLAILSVPVQELLVLPGGLSLTQASLVLMIGSFALHTLIRPDDPQRFGRLLPPLALFVWTLALSAVGTPYNRSEAVREVVRWATVPLIYLFALRILDPVLLREDRGWAGVSWRIWGLVAALLIAPAGTALVGLVQYWYGLGPPSFAIGGGRVRAYGTIGQPNSFAGYLNQAWPLAVGMALFAGVGLMRGARRLPALIALGGAGLAGGLLLTGLLASFSRGGWIGAVGGTLALGVATVIMLPAQLRRLVRQLALVAAAGLIGLALLGGGGVLPTTFTQRIASLTNNLRLFDARGVAITPANFAVVERMAHLQAAWHMLERYPLTGVGPGNYSIAYEAPPRVGERPISIRPWYQSRGHAHNYYLHIAAEAGIIGLTAYLILIGTVIVQAVRAVQTAEGWFWQGIAAGSVGVVGAVAAHNLFEHLHVLNMGLQLGSIWALLVLVEWHGLGTSQPAPDRVSAVGNWSYER</sequence>
<evidence type="ECO:0000313" key="7">
    <source>
        <dbReference type="EMBL" id="PDV98141.1"/>
    </source>
</evidence>
<keyword evidence="3 5" id="KW-1133">Transmembrane helix</keyword>
<dbReference type="PANTHER" id="PTHR37422:SF13">
    <property type="entry name" value="LIPOPOLYSACCHARIDE BIOSYNTHESIS PROTEIN PA4999-RELATED"/>
    <property type="match status" value="1"/>
</dbReference>
<feature type="transmembrane region" description="Helical" evidence="5">
    <location>
        <begin position="97"/>
        <end position="117"/>
    </location>
</feature>
<organism evidence="7 8">
    <name type="scientific">Candidatus Chloroploca asiatica</name>
    <dbReference type="NCBI Taxonomy" id="1506545"/>
    <lineage>
        <taxon>Bacteria</taxon>
        <taxon>Bacillati</taxon>
        <taxon>Chloroflexota</taxon>
        <taxon>Chloroflexia</taxon>
        <taxon>Chloroflexales</taxon>
        <taxon>Chloroflexineae</taxon>
        <taxon>Oscillochloridaceae</taxon>
        <taxon>Candidatus Chloroploca</taxon>
    </lineage>
</organism>
<dbReference type="AlphaFoldDB" id="A0A2H3KW49"/>
<keyword evidence="2 5" id="KW-0812">Transmembrane</keyword>
<feature type="transmembrane region" description="Helical" evidence="5">
    <location>
        <begin position="6"/>
        <end position="24"/>
    </location>
</feature>
<dbReference type="InterPro" id="IPR007016">
    <property type="entry name" value="O-antigen_ligase-rel_domated"/>
</dbReference>
<evidence type="ECO:0000313" key="8">
    <source>
        <dbReference type="Proteomes" id="UP000220922"/>
    </source>
</evidence>
<feature type="domain" description="O-antigen ligase-related" evidence="6">
    <location>
        <begin position="258"/>
        <end position="427"/>
    </location>
</feature>
<feature type="transmembrane region" description="Helical" evidence="5">
    <location>
        <begin position="221"/>
        <end position="239"/>
    </location>
</feature>
<proteinExistence type="predicted"/>
<evidence type="ECO:0000256" key="3">
    <source>
        <dbReference type="ARBA" id="ARBA00022989"/>
    </source>
</evidence>